<dbReference type="InterPro" id="IPR014001">
    <property type="entry name" value="Helicase_ATP-bd"/>
</dbReference>
<feature type="compositionally biased region" description="Low complexity" evidence="10">
    <location>
        <begin position="33"/>
        <end position="55"/>
    </location>
</feature>
<feature type="compositionally biased region" description="Polar residues" evidence="10">
    <location>
        <begin position="248"/>
        <end position="265"/>
    </location>
</feature>
<evidence type="ECO:0000256" key="9">
    <source>
        <dbReference type="SAM" id="Coils"/>
    </source>
</evidence>
<feature type="domain" description="Myb-like" evidence="11">
    <location>
        <begin position="2267"/>
        <end position="2328"/>
    </location>
</feature>
<dbReference type="SMART" id="SM00490">
    <property type="entry name" value="HELICc"/>
    <property type="match status" value="1"/>
</dbReference>
<feature type="region of interest" description="Disordered" evidence="10">
    <location>
        <begin position="2186"/>
        <end position="2209"/>
    </location>
</feature>
<dbReference type="GeneTree" id="ENSGT00940000154764"/>
<evidence type="ECO:0000256" key="5">
    <source>
        <dbReference type="ARBA" id="ARBA00022840"/>
    </source>
</evidence>
<dbReference type="GO" id="GO:0000812">
    <property type="term" value="C:Swr1 complex"/>
    <property type="evidence" value="ECO:0007669"/>
    <property type="project" value="TreeGrafter"/>
</dbReference>
<name>A0A8C9MQI9_SERCA</name>
<dbReference type="InterPro" id="IPR031575">
    <property type="entry name" value="EP400_N"/>
</dbReference>
<keyword evidence="7" id="KW-0238">DNA-binding</keyword>
<feature type="compositionally biased region" description="Acidic residues" evidence="10">
    <location>
        <begin position="985"/>
        <end position="995"/>
    </location>
</feature>
<evidence type="ECO:0000259" key="12">
    <source>
        <dbReference type="PROSITE" id="PS51192"/>
    </source>
</evidence>
<dbReference type="GO" id="GO:0003677">
    <property type="term" value="F:DNA binding"/>
    <property type="evidence" value="ECO:0007669"/>
    <property type="project" value="UniProtKB-KW"/>
</dbReference>
<feature type="region of interest" description="Disordered" evidence="10">
    <location>
        <begin position="654"/>
        <end position="750"/>
    </location>
</feature>
<dbReference type="GO" id="GO:0006281">
    <property type="term" value="P:DNA repair"/>
    <property type="evidence" value="ECO:0007669"/>
    <property type="project" value="TreeGrafter"/>
</dbReference>
<dbReference type="PANTHER" id="PTHR46459">
    <property type="entry name" value="E1A-BINDING PROTEIN P400-RELATED"/>
    <property type="match status" value="1"/>
</dbReference>
<dbReference type="SMART" id="SM00487">
    <property type="entry name" value="DEXDc"/>
    <property type="match status" value="1"/>
</dbReference>
<gene>
    <name evidence="15" type="primary">EP400</name>
</gene>
<dbReference type="InterPro" id="IPR049730">
    <property type="entry name" value="SNF2/RAD54-like_C"/>
</dbReference>
<dbReference type="CDD" id="cd18793">
    <property type="entry name" value="SF2_C_SNF"/>
    <property type="match status" value="1"/>
</dbReference>
<dbReference type="GO" id="GO:0006325">
    <property type="term" value="P:chromatin organization"/>
    <property type="evidence" value="ECO:0007669"/>
    <property type="project" value="UniProtKB-KW"/>
</dbReference>
<dbReference type="Pfam" id="PF00271">
    <property type="entry name" value="Helicase_C"/>
    <property type="match status" value="1"/>
</dbReference>
<evidence type="ECO:0000256" key="3">
    <source>
        <dbReference type="ARBA" id="ARBA00022801"/>
    </source>
</evidence>
<reference evidence="15" key="1">
    <citation type="submission" date="2025-08" db="UniProtKB">
        <authorList>
            <consortium name="Ensembl"/>
        </authorList>
    </citation>
    <scope>IDENTIFICATION</scope>
</reference>
<dbReference type="PROSITE" id="PS51204">
    <property type="entry name" value="HSA"/>
    <property type="match status" value="1"/>
</dbReference>
<comment type="subcellular location">
    <subcellularLocation>
        <location evidence="1">Nucleus</location>
    </subcellularLocation>
</comment>
<evidence type="ECO:0000256" key="1">
    <source>
        <dbReference type="ARBA" id="ARBA00004123"/>
    </source>
</evidence>
<evidence type="ECO:0000256" key="8">
    <source>
        <dbReference type="ARBA" id="ARBA00023242"/>
    </source>
</evidence>
<keyword evidence="8" id="KW-0539">Nucleus</keyword>
<feature type="coiled-coil region" evidence="9">
    <location>
        <begin position="834"/>
        <end position="897"/>
    </location>
</feature>
<evidence type="ECO:0000256" key="2">
    <source>
        <dbReference type="ARBA" id="ARBA00022741"/>
    </source>
</evidence>
<dbReference type="InterPro" id="IPR014012">
    <property type="entry name" value="HSA_dom"/>
</dbReference>
<keyword evidence="3" id="KW-0378">Hydrolase</keyword>
<dbReference type="PROSITE" id="PS51192">
    <property type="entry name" value="HELICASE_ATP_BIND_1"/>
    <property type="match status" value="1"/>
</dbReference>
<dbReference type="FunFam" id="3.40.50.300:FF:001674">
    <property type="entry name" value="E1A-binding protein p400 isoform X7"/>
    <property type="match status" value="1"/>
</dbReference>
<feature type="domain" description="HSA" evidence="14">
    <location>
        <begin position="789"/>
        <end position="861"/>
    </location>
</feature>
<keyword evidence="4" id="KW-0347">Helicase</keyword>
<evidence type="ECO:0000259" key="14">
    <source>
        <dbReference type="PROSITE" id="PS51204"/>
    </source>
</evidence>
<evidence type="ECO:0000313" key="16">
    <source>
        <dbReference type="Proteomes" id="UP000694409"/>
    </source>
</evidence>
<dbReference type="InterPro" id="IPR038718">
    <property type="entry name" value="SNF2-like_sf"/>
</dbReference>
<dbReference type="SUPFAM" id="SSF52540">
    <property type="entry name" value="P-loop containing nucleoside triphosphate hydrolases"/>
    <property type="match status" value="2"/>
</dbReference>
<dbReference type="GO" id="GO:0004386">
    <property type="term" value="F:helicase activity"/>
    <property type="evidence" value="ECO:0007669"/>
    <property type="project" value="UniProtKB-KW"/>
</dbReference>
<dbReference type="Gene3D" id="1.20.120.850">
    <property type="entry name" value="SWI2/SNF2 ATPases, N-terminal domain"/>
    <property type="match status" value="1"/>
</dbReference>
<feature type="compositionally biased region" description="Low complexity" evidence="10">
    <location>
        <begin position="654"/>
        <end position="668"/>
    </location>
</feature>
<dbReference type="Gene3D" id="1.10.10.60">
    <property type="entry name" value="Homeodomain-like"/>
    <property type="match status" value="1"/>
</dbReference>
<feature type="region of interest" description="Disordered" evidence="10">
    <location>
        <begin position="89"/>
        <end position="139"/>
    </location>
</feature>
<feature type="compositionally biased region" description="Low complexity" evidence="10">
    <location>
        <begin position="691"/>
        <end position="701"/>
    </location>
</feature>
<dbReference type="Pfam" id="PF15790">
    <property type="entry name" value="EP400_N"/>
    <property type="match status" value="1"/>
</dbReference>
<feature type="compositionally biased region" description="Low complexity" evidence="10">
    <location>
        <begin position="121"/>
        <end position="136"/>
    </location>
</feature>
<dbReference type="Ensembl" id="ENSSCAT00000007990.1">
    <property type="protein sequence ID" value="ENSSCAP00000007027.1"/>
    <property type="gene ID" value="ENSSCAG00000005065.1"/>
</dbReference>
<feature type="region of interest" description="Disordered" evidence="10">
    <location>
        <begin position="209"/>
        <end position="265"/>
    </location>
</feature>
<dbReference type="CDD" id="cd00167">
    <property type="entry name" value="SANT"/>
    <property type="match status" value="1"/>
</dbReference>
<organism evidence="15 16">
    <name type="scientific">Serinus canaria</name>
    <name type="common">Island canary</name>
    <name type="synonym">Fringilla canaria</name>
    <dbReference type="NCBI Taxonomy" id="9135"/>
    <lineage>
        <taxon>Eukaryota</taxon>
        <taxon>Metazoa</taxon>
        <taxon>Chordata</taxon>
        <taxon>Craniata</taxon>
        <taxon>Vertebrata</taxon>
        <taxon>Euteleostomi</taxon>
        <taxon>Archelosauria</taxon>
        <taxon>Archosauria</taxon>
        <taxon>Dinosauria</taxon>
        <taxon>Saurischia</taxon>
        <taxon>Theropoda</taxon>
        <taxon>Coelurosauria</taxon>
        <taxon>Aves</taxon>
        <taxon>Neognathae</taxon>
        <taxon>Neoaves</taxon>
        <taxon>Telluraves</taxon>
        <taxon>Australaves</taxon>
        <taxon>Passeriformes</taxon>
        <taxon>Passeroidea</taxon>
        <taxon>Fringillidae</taxon>
        <taxon>Carduelinae</taxon>
        <taxon>Serinus</taxon>
    </lineage>
</organism>
<dbReference type="Pfam" id="PF00176">
    <property type="entry name" value="SNF2-rel_dom"/>
    <property type="match status" value="1"/>
</dbReference>
<dbReference type="InterPro" id="IPR027417">
    <property type="entry name" value="P-loop_NTPase"/>
</dbReference>
<keyword evidence="5" id="KW-0067">ATP-binding</keyword>
<feature type="compositionally biased region" description="Polar residues" evidence="10">
    <location>
        <begin position="1"/>
        <end position="32"/>
    </location>
</feature>
<dbReference type="PROSITE" id="PS51194">
    <property type="entry name" value="HELICASE_CTER"/>
    <property type="match status" value="1"/>
</dbReference>
<evidence type="ECO:0000256" key="7">
    <source>
        <dbReference type="ARBA" id="ARBA00023125"/>
    </source>
</evidence>
<dbReference type="SMART" id="SM00573">
    <property type="entry name" value="HSA"/>
    <property type="match status" value="1"/>
</dbReference>
<feature type="compositionally biased region" description="Polar residues" evidence="10">
    <location>
        <begin position="325"/>
        <end position="345"/>
    </location>
</feature>
<dbReference type="FunFam" id="3.40.50.10810:FF:000005">
    <property type="entry name" value="Photoperiod-independent early flowering 1"/>
    <property type="match status" value="1"/>
</dbReference>
<keyword evidence="16" id="KW-1185">Reference proteome</keyword>
<dbReference type="InterPro" id="IPR000330">
    <property type="entry name" value="SNF2_N"/>
</dbReference>
<dbReference type="Gene3D" id="3.40.50.10810">
    <property type="entry name" value="Tandem AAA-ATPase domain"/>
    <property type="match status" value="1"/>
</dbReference>
<evidence type="ECO:0000256" key="10">
    <source>
        <dbReference type="SAM" id="MobiDB-lite"/>
    </source>
</evidence>
<feature type="region of interest" description="Disordered" evidence="10">
    <location>
        <begin position="313"/>
        <end position="348"/>
    </location>
</feature>
<keyword evidence="2" id="KW-0547">Nucleotide-binding</keyword>
<evidence type="ECO:0000256" key="4">
    <source>
        <dbReference type="ARBA" id="ARBA00022806"/>
    </source>
</evidence>
<dbReference type="InterPro" id="IPR001650">
    <property type="entry name" value="Helicase_C-like"/>
</dbReference>
<dbReference type="PANTHER" id="PTHR46459:SF1">
    <property type="entry name" value="E1A-BINDING PROTEIN P400"/>
    <property type="match status" value="1"/>
</dbReference>
<feature type="region of interest" description="Disordered" evidence="10">
    <location>
        <begin position="539"/>
        <end position="590"/>
    </location>
</feature>
<dbReference type="Gene3D" id="3.40.50.300">
    <property type="entry name" value="P-loop containing nucleotide triphosphate hydrolases"/>
    <property type="match status" value="1"/>
</dbReference>
<dbReference type="GO" id="GO:0005524">
    <property type="term" value="F:ATP binding"/>
    <property type="evidence" value="ECO:0007669"/>
    <property type="project" value="UniProtKB-KW"/>
</dbReference>
<dbReference type="PROSITE" id="PS50090">
    <property type="entry name" value="MYB_LIKE"/>
    <property type="match status" value="1"/>
</dbReference>
<feature type="region of interest" description="Disordered" evidence="10">
    <location>
        <begin position="2842"/>
        <end position="2882"/>
    </location>
</feature>
<proteinExistence type="predicted"/>
<feature type="region of interest" description="Disordered" evidence="10">
    <location>
        <begin position="976"/>
        <end position="1003"/>
    </location>
</feature>
<keyword evidence="6" id="KW-0156">Chromatin regulator</keyword>
<feature type="domain" description="Helicase C-terminal" evidence="13">
    <location>
        <begin position="1799"/>
        <end position="1956"/>
    </location>
</feature>
<sequence>MHHGNGPQNAQRQLQRSRSFTGSEGEEQQANLPQSPAASFAPSASPSAPQSPSYQIQQFIMSRSPVAGQNVNITLQNVGPVASGNQQITLTPLPLPNPTSPSFQFSPQQRRFEHGSPSYIQVTSPLPQQVQSQSPTQPNPVPVQALPNVRAGTPGPGLGMCSQSPTRGFVDASVLVRQISLSPSNGGHFVYQEGPGIAQIAQGAAAQVQLPSSGPPATVRERRLSQPHSQSGGTIHHLGPQSPVASGANMQSLTSPGHITTTSLPPQISNIIQGQLMQQQQQVLQGQQLSRPIGFDRTSGGLIAGVGGPSAFGMTSPPPPTSPSRATVPQGLSSLPLTPTANTAVKKQPKKLEEIPPANQETAQMRKLCLDHHHKQMEILKETFKECLIELFFLQHLQGNMMDFLAFKKKHCVPLQAYLRQNDLDLEEEEEEEQSEVINDEVKVVTGKDGQTGTPVAIATQLPPNVSAAFSSQQQPFQQTHTGTPAPGTVSTIEIEAFKRQQQALAPADSSKRPRIEVGRHGMVFQHPGVASGVPLQQLMPTAQGGMPPTPQTVQLTGQKQSQQQYDPSKGPPVQNAASLHTPPPQLPARLQPANVPMASLPATLQLPQQQPQLVEPPAQPQIQVKIQPQSVPLTAAPLPAPLQQQVPPAIHVQGQVPSQVSQPQTVTLTRPSADPAQSSQRLAANPLPPTSSIAPAAIPGTTPPSPYPVQTNRTSPATNKSLSPIASKPPGLAVAAAAPKTQSPAQNAAVLPQENSQDKLAEQVKLENQIHQRIAELRKEGLWSPRRLPKLQEAPRPKSHWDYLLEEMQWMATDFAQERKWKMATAKKMVRTVARYHEEKKLNEERAKREEQNKLRRIAASIAREIEYFWSNIEQVVEIKLQIEFQEKRKKALNLKRFSRKGNCIPFHKKCSLNSDDIICICFLVVEDEEETIEEQEAKEGNINHQTELSNLAKEAELPLEDLVKMYEGAFAENFHWPQPKPDSEEESSEEEMEDHMSDRESPQKEVVLIDSLLSIDQYKGMDRSSPPKKHMRDIAEVAAAAEMLLPKGSSRITTAVKYNTPSLLYGSLREYQKIGLDWLAKLYRKNLNGILADEAGLGKTVQIIAFFAHLACNEGNWGPHLVVVRSCNILKWELELKRWCPGLKILLYFGSQRELRAKRQEWTEPNSFNVCITSYKQLFKGHTAFMKMRWKYLIVDEMQQIKNMTEKHWEALFNLRSQHRLLLIDTPLHNTLMELWTMVHFLIPGISRPYLDFPVKAPNEENQDYCHKLVIRLHRMIQPFILRRSKRDVEKQLTKKYEHVLKCRLSSRQKAMYEDVILQPGTQEALKSGHFISVLHVLMQLQRICNHPDLINPRLSSSSFVSETLEYRTASLVLRALERDIWKESDLSLFDLIGMEDKMTHYEAQMLPKQKVTRKLIEEIYSSPPPPARPNPVKLKPSRLFQPVQYGQKPEGRTVVFPSTQVQRTVTTATVTQQGQVRGRSPIATVSSNQGGEVVKIAQLASIAGAQGRIAQPETPVTLQFQGNKFTLSHSQLRQLTAGQPLQLQGSVLQIVSAPGQQYLRPQGPVVMQTVSQAGTVQNALNALGNQHQAGGPASTAVTQQVCIPGRAAVTNLPTGDMGAVLKPAPLHGQSQEKNRLLKERLDRIFSGNERRCSRAPLYGRDVLSVCSLAGDTKATQLPSCEGNHWRWAGFVNCCLSTSACGGPSNPLREMILGLVQQQESLKDLVNRALFVLPAAVAAPPCFYVANPPPSYSHKLKLLKHSLRQKAAPHLHQLQQLTTPHLLQFPDLRLVQYDSGKLEALAVLLQKLKSEGRRVLILSQMILMLDILELFLNFHFLTFVRIDEYANQEQRQELMKIFNRDKRIFCAILSSHSRSTGVNLVEADTVVFYDNDLNPVMDAKAQEWCDRIGRCKDIHIYRLVSGNSVEEKLLKNGTKDLIREVAAQGNDYSMAFLTQQTIQELFEVHSPMEDSGFRVKAEEFVVLSQEPSPAENISPKVARPFIEALNSIEREDEESNDHIQETGSESSIEPLISELCETKYNEEPSQLQELVAVVDQLTPIEKYALNYLELFHGSVDDNEPRLSEMELKTAKKAWEVQHMKELKEREQKMLWEDEEELLTYTREDAYNKEYVYEGPDGQTEIMPLWTPPTPPQDDNDIYIDSVMCLMYDTTPIPESKLPPVYVRKERKRHKTDPSAAGRKKKQRHGETVIPPRSLFDRATPGMLKMRREGKEQKKNILLKQQTQFAKPLPTLVKPATEAGQDNPEWLISEDWALLQAVKQLLELPLNLAVVSPAHTPNWDLVSDVVNSCSRVYRSPKQCRNRYENVIIPREEGKTKNSRPLRTNQIYAQDEGATHTQLYTNHFEMMKMIAGKRSPPIKPLLGMNPFQKNPKHASVLAESGINYDKPLPPIQVASLRAERIAKEKKVWSHLCAQMAAVIKKSGSTIKTAVTGTSIQTATVSGNVIVNTVAGVPAATFQPINKRLASPVIPGTLTTSGGTATAQVVHSQPRAAAAPAASTELVTIASTQGVRAVTSVTASAVVTTNLTPVQTQTRSLVTQVTPGNDPQLIKLQKQKLQLPQQQAAQQTQQGAQQQTAQVQVQQQQQTQQLTAVTAPRPGAVLTGTTVTNLQVARLTRVPASQLQAQGQIQAQTPQAAQVALAKPPVVSVPAAVVSSAGVTTLPVTVAGISVAIGQPQKAAGQTVVAQPLHVQQLLKLKHHQAAQQQKAIQPQVAQGQATVQQKTQQQTSQQQKVTYATQPAIKTQFLTTPISQTQKPGGTQQVQAQIQVQVTQVQAQPQTVTLSQTTAGQQQVQVIPATTATAQVVQQKLIQQQVVTTASPQVQAPGVQNPAQTPATPEAQSQQAKVQMRTPTVRLKAPTKPS</sequence>
<feature type="compositionally biased region" description="Polar residues" evidence="10">
    <location>
        <begin position="552"/>
        <end position="567"/>
    </location>
</feature>
<protein>
    <submittedName>
        <fullName evidence="15">E1A binding protein p400</fullName>
    </submittedName>
</protein>
<feature type="domain" description="Helicase ATP-binding" evidence="12">
    <location>
        <begin position="1082"/>
        <end position="1247"/>
    </location>
</feature>
<dbReference type="GO" id="GO:0035267">
    <property type="term" value="C:NuA4 histone acetyltransferase complex"/>
    <property type="evidence" value="ECO:0007669"/>
    <property type="project" value="TreeGrafter"/>
</dbReference>
<feature type="compositionally biased region" description="Polar residues" evidence="10">
    <location>
        <begin position="709"/>
        <end position="725"/>
    </location>
</feature>
<reference evidence="15" key="2">
    <citation type="submission" date="2025-09" db="UniProtKB">
        <authorList>
            <consortium name="Ensembl"/>
        </authorList>
    </citation>
    <scope>IDENTIFICATION</scope>
</reference>
<dbReference type="GO" id="GO:0016787">
    <property type="term" value="F:hydrolase activity"/>
    <property type="evidence" value="ECO:0007669"/>
    <property type="project" value="UniProtKB-KW"/>
</dbReference>
<dbReference type="GO" id="GO:0003682">
    <property type="term" value="F:chromatin binding"/>
    <property type="evidence" value="ECO:0007669"/>
    <property type="project" value="TreeGrafter"/>
</dbReference>
<evidence type="ECO:0000313" key="15">
    <source>
        <dbReference type="Ensembl" id="ENSSCAP00000007027.1"/>
    </source>
</evidence>
<evidence type="ECO:0000259" key="11">
    <source>
        <dbReference type="PROSITE" id="PS50090"/>
    </source>
</evidence>
<evidence type="ECO:0000256" key="6">
    <source>
        <dbReference type="ARBA" id="ARBA00022853"/>
    </source>
</evidence>
<dbReference type="Proteomes" id="UP000694409">
    <property type="component" value="Unassembled WGS sequence"/>
</dbReference>
<accession>A0A8C9MQI9</accession>
<evidence type="ECO:0000259" key="13">
    <source>
        <dbReference type="PROSITE" id="PS51194"/>
    </source>
</evidence>
<keyword evidence="9" id="KW-0175">Coiled coil</keyword>
<feature type="compositionally biased region" description="Polar residues" evidence="10">
    <location>
        <begin position="2849"/>
        <end position="2865"/>
    </location>
</feature>
<feature type="region of interest" description="Disordered" evidence="10">
    <location>
        <begin position="1"/>
        <end position="55"/>
    </location>
</feature>
<dbReference type="InterPro" id="IPR001005">
    <property type="entry name" value="SANT/Myb"/>
</dbReference>
<dbReference type="Pfam" id="PF07529">
    <property type="entry name" value="HSA"/>
    <property type="match status" value="1"/>
</dbReference>